<dbReference type="EMBL" id="WBMS02000003">
    <property type="protein sequence ID" value="MVZ99858.1"/>
    <property type="molecule type" value="Genomic_DNA"/>
</dbReference>
<dbReference type="InterPro" id="IPR016161">
    <property type="entry name" value="Ald_DH/histidinol_DH"/>
</dbReference>
<sequence length="495" mass="51931">MAEAEGQMVAAGRDKIYVGGRWAAPAPHEHIDLVDPSTEQVFTRAPLGGADAVDEAVRAARAAFDSGPWPRMSRAERMDVLLSLATYLEEHAAEYGEQLLQEIGLPRAFAVGGVLGAAGHARYLESVYQDYPWTEHRQGVTGVNTLLVRAAIGVVAAIVPWNAPFSLAGSKLVPALLAGCTMVLKASPLNALSLLAFGDAAEHAGLPQGVLSVFAADTKASERLVRHPGVDKIAFTGSDVTGAAIAAAAAPLFKRVTLELGGKSAGIVLPDTSLDRLRVAVPPAFTLNNGQACAAMTRLLVPRDRAKEITTAVAEEVGRLVVGDPRDAGTDIGPLAGKAQYERVLGFIASARDEGGRVVFGGERPDGITTGYYVQPTIVDGVKPDARIAQEEVFGPVLTVLPYDDLDEAVAIANGTRYGLSAAVFGEDTDQLNAVGKRLRSGSVHFNNGFTVDIGIPFGGFKASGVGREFGPEGIDPYVESKAVFLDGKPYVARP</sequence>
<dbReference type="PANTHER" id="PTHR42804">
    <property type="entry name" value="ALDEHYDE DEHYDROGENASE"/>
    <property type="match status" value="1"/>
</dbReference>
<comment type="caution">
    <text evidence="6">The sequence shown here is derived from an EMBL/GenBank/DDBJ whole genome shotgun (WGS) entry which is preliminary data.</text>
</comment>
<dbReference type="PANTHER" id="PTHR42804:SF1">
    <property type="entry name" value="ALDEHYDE DEHYDROGENASE-RELATED"/>
    <property type="match status" value="1"/>
</dbReference>
<accession>A0A6I4MB33</accession>
<dbReference type="InterPro" id="IPR016162">
    <property type="entry name" value="Ald_DH_N"/>
</dbReference>
<dbReference type="GO" id="GO:0016620">
    <property type="term" value="F:oxidoreductase activity, acting on the aldehyde or oxo group of donors, NAD or NADP as acceptor"/>
    <property type="evidence" value="ECO:0007669"/>
    <property type="project" value="InterPro"/>
</dbReference>
<comment type="similarity">
    <text evidence="1 4">Belongs to the aldehyde dehydrogenase family.</text>
</comment>
<feature type="domain" description="Aldehyde dehydrogenase" evidence="5">
    <location>
        <begin position="22"/>
        <end position="484"/>
    </location>
</feature>
<name>A0A6I4MB33_9ACTN</name>
<protein>
    <submittedName>
        <fullName evidence="6">Aldehyde dehydrogenase family protein</fullName>
    </submittedName>
</protein>
<dbReference type="AlphaFoldDB" id="A0A6I4MB33"/>
<dbReference type="InterPro" id="IPR015590">
    <property type="entry name" value="Aldehyde_DH_dom"/>
</dbReference>
<dbReference type="Proteomes" id="UP000462055">
    <property type="component" value="Unassembled WGS sequence"/>
</dbReference>
<organism evidence="6 7">
    <name type="scientific">Actinomadura physcomitrii</name>
    <dbReference type="NCBI Taxonomy" id="2650748"/>
    <lineage>
        <taxon>Bacteria</taxon>
        <taxon>Bacillati</taxon>
        <taxon>Actinomycetota</taxon>
        <taxon>Actinomycetes</taxon>
        <taxon>Streptosporangiales</taxon>
        <taxon>Thermomonosporaceae</taxon>
        <taxon>Actinomadura</taxon>
    </lineage>
</organism>
<evidence type="ECO:0000256" key="4">
    <source>
        <dbReference type="RuleBase" id="RU003345"/>
    </source>
</evidence>
<evidence type="ECO:0000313" key="7">
    <source>
        <dbReference type="Proteomes" id="UP000462055"/>
    </source>
</evidence>
<dbReference type="InterPro" id="IPR029510">
    <property type="entry name" value="Ald_DH_CS_GLU"/>
</dbReference>
<evidence type="ECO:0000256" key="3">
    <source>
        <dbReference type="PROSITE-ProRule" id="PRU10007"/>
    </source>
</evidence>
<evidence type="ECO:0000256" key="1">
    <source>
        <dbReference type="ARBA" id="ARBA00009986"/>
    </source>
</evidence>
<dbReference type="InterPro" id="IPR016163">
    <property type="entry name" value="Ald_DH_C"/>
</dbReference>
<dbReference type="Pfam" id="PF00171">
    <property type="entry name" value="Aldedh"/>
    <property type="match status" value="1"/>
</dbReference>
<dbReference type="SUPFAM" id="SSF53720">
    <property type="entry name" value="ALDH-like"/>
    <property type="match status" value="1"/>
</dbReference>
<keyword evidence="2 4" id="KW-0560">Oxidoreductase</keyword>
<dbReference type="PROSITE" id="PS00687">
    <property type="entry name" value="ALDEHYDE_DEHYDR_GLU"/>
    <property type="match status" value="1"/>
</dbReference>
<keyword evidence="7" id="KW-1185">Reference proteome</keyword>
<feature type="active site" evidence="3">
    <location>
        <position position="259"/>
    </location>
</feature>
<dbReference type="Gene3D" id="3.40.309.10">
    <property type="entry name" value="Aldehyde Dehydrogenase, Chain A, domain 2"/>
    <property type="match status" value="1"/>
</dbReference>
<gene>
    <name evidence="6" type="ORF">F8568_005585</name>
</gene>
<evidence type="ECO:0000259" key="5">
    <source>
        <dbReference type="Pfam" id="PF00171"/>
    </source>
</evidence>
<evidence type="ECO:0000256" key="2">
    <source>
        <dbReference type="ARBA" id="ARBA00023002"/>
    </source>
</evidence>
<reference evidence="6" key="1">
    <citation type="submission" date="2019-12" db="EMBL/GenBank/DDBJ databases">
        <title>Actinomadura physcomitrii sp. nov., a novel actinomycete isolated from moss [Physcomitrium sphaericum (Ludw) Fuernr].</title>
        <authorList>
            <person name="Zhuang X."/>
        </authorList>
    </citation>
    <scope>NUCLEOTIDE SEQUENCE [LARGE SCALE GENOMIC DNA]</scope>
    <source>
        <strain evidence="6">LD22</strain>
    </source>
</reference>
<evidence type="ECO:0000313" key="6">
    <source>
        <dbReference type="EMBL" id="MVZ99858.1"/>
    </source>
</evidence>
<dbReference type="Gene3D" id="3.40.605.10">
    <property type="entry name" value="Aldehyde Dehydrogenase, Chain A, domain 1"/>
    <property type="match status" value="1"/>
</dbReference>
<proteinExistence type="inferred from homology"/>